<dbReference type="InterPro" id="IPR049278">
    <property type="entry name" value="MS_channel_C"/>
</dbReference>
<keyword evidence="12" id="KW-1185">Reference proteome</keyword>
<dbReference type="Pfam" id="PF00924">
    <property type="entry name" value="MS_channel_2nd"/>
    <property type="match status" value="1"/>
</dbReference>
<evidence type="ECO:0000256" key="1">
    <source>
        <dbReference type="ARBA" id="ARBA00004651"/>
    </source>
</evidence>
<dbReference type="Pfam" id="PF21082">
    <property type="entry name" value="MS_channel_3rd"/>
    <property type="match status" value="1"/>
</dbReference>
<dbReference type="InterPro" id="IPR006685">
    <property type="entry name" value="MscS_channel_2nd"/>
</dbReference>
<keyword evidence="4 7" id="KW-0812">Transmembrane</keyword>
<evidence type="ECO:0000256" key="7">
    <source>
        <dbReference type="SAM" id="Phobius"/>
    </source>
</evidence>
<dbReference type="InterPro" id="IPR011066">
    <property type="entry name" value="MscS_channel_C_sf"/>
</dbReference>
<evidence type="ECO:0000259" key="8">
    <source>
        <dbReference type="Pfam" id="PF00924"/>
    </source>
</evidence>
<dbReference type="GO" id="GO:0005886">
    <property type="term" value="C:plasma membrane"/>
    <property type="evidence" value="ECO:0007669"/>
    <property type="project" value="UniProtKB-SubCell"/>
</dbReference>
<feature type="transmembrane region" description="Helical" evidence="7">
    <location>
        <begin position="148"/>
        <end position="172"/>
    </location>
</feature>
<dbReference type="Gene3D" id="2.30.30.60">
    <property type="match status" value="1"/>
</dbReference>
<name>A0A1X7G1T0_9SPHN</name>
<dbReference type="InterPro" id="IPR011014">
    <property type="entry name" value="MscS_channel_TM-2"/>
</dbReference>
<feature type="domain" description="Mechanosensitive ion channel MscS" evidence="8">
    <location>
        <begin position="200"/>
        <end position="264"/>
    </location>
</feature>
<keyword evidence="6 7" id="KW-0472">Membrane</keyword>
<reference evidence="12" key="1">
    <citation type="submission" date="2017-04" db="EMBL/GenBank/DDBJ databases">
        <authorList>
            <person name="Varghese N."/>
            <person name="Submissions S."/>
        </authorList>
    </citation>
    <scope>NUCLEOTIDE SEQUENCE [LARGE SCALE GENOMIC DNA]</scope>
    <source>
        <strain evidence="12">Dd16</strain>
    </source>
</reference>
<proteinExistence type="inferred from homology"/>
<dbReference type="EMBL" id="LT840185">
    <property type="protein sequence ID" value="SMF61843.1"/>
    <property type="molecule type" value="Genomic_DNA"/>
</dbReference>
<dbReference type="Gene3D" id="1.10.287.1260">
    <property type="match status" value="1"/>
</dbReference>
<evidence type="ECO:0000259" key="10">
    <source>
        <dbReference type="Pfam" id="PF21088"/>
    </source>
</evidence>
<feature type="transmembrane region" description="Helical" evidence="7">
    <location>
        <begin position="113"/>
        <end position="136"/>
    </location>
</feature>
<evidence type="ECO:0000256" key="5">
    <source>
        <dbReference type="ARBA" id="ARBA00022989"/>
    </source>
</evidence>
<dbReference type="InterPro" id="IPR049142">
    <property type="entry name" value="MS_channel_1st"/>
</dbReference>
<dbReference type="AlphaFoldDB" id="A0A1X7G1T0"/>
<dbReference type="OrthoDB" id="9809206at2"/>
<evidence type="ECO:0000259" key="9">
    <source>
        <dbReference type="Pfam" id="PF21082"/>
    </source>
</evidence>
<evidence type="ECO:0000256" key="3">
    <source>
        <dbReference type="ARBA" id="ARBA00022475"/>
    </source>
</evidence>
<dbReference type="SUPFAM" id="SSF82689">
    <property type="entry name" value="Mechanosensitive channel protein MscS (YggB), C-terminal domain"/>
    <property type="match status" value="1"/>
</dbReference>
<feature type="domain" description="Mechanosensitive ion channel MscS C-terminal" evidence="9">
    <location>
        <begin position="272"/>
        <end position="357"/>
    </location>
</feature>
<dbReference type="Gene3D" id="3.30.70.100">
    <property type="match status" value="1"/>
</dbReference>
<dbReference type="Proteomes" id="UP000192934">
    <property type="component" value="Chromosome I"/>
</dbReference>
<protein>
    <submittedName>
        <fullName evidence="11">Small-conductance mechanosensitive channel</fullName>
    </submittedName>
</protein>
<evidence type="ECO:0000313" key="12">
    <source>
        <dbReference type="Proteomes" id="UP000192934"/>
    </source>
</evidence>
<gene>
    <name evidence="11" type="ORF">SAMN06295910_0843</name>
</gene>
<dbReference type="PANTHER" id="PTHR30566:SF25">
    <property type="entry name" value="INNER MEMBRANE PROTEIN"/>
    <property type="match status" value="1"/>
</dbReference>
<dbReference type="GO" id="GO:0008381">
    <property type="term" value="F:mechanosensitive monoatomic ion channel activity"/>
    <property type="evidence" value="ECO:0007669"/>
    <property type="project" value="UniProtKB-ARBA"/>
</dbReference>
<dbReference type="Pfam" id="PF21088">
    <property type="entry name" value="MS_channel_1st"/>
    <property type="match status" value="1"/>
</dbReference>
<evidence type="ECO:0000256" key="2">
    <source>
        <dbReference type="ARBA" id="ARBA00008017"/>
    </source>
</evidence>
<feature type="transmembrane region" description="Helical" evidence="7">
    <location>
        <begin position="36"/>
        <end position="59"/>
    </location>
</feature>
<dbReference type="STRING" id="941907.SAMN06295910_0843"/>
<evidence type="ECO:0000313" key="11">
    <source>
        <dbReference type="EMBL" id="SMF61843.1"/>
    </source>
</evidence>
<accession>A0A1X7G1T0</accession>
<dbReference type="InterPro" id="IPR023408">
    <property type="entry name" value="MscS_beta-dom_sf"/>
</dbReference>
<feature type="transmembrane region" description="Helical" evidence="7">
    <location>
        <begin position="178"/>
        <end position="201"/>
    </location>
</feature>
<comment type="subcellular location">
    <subcellularLocation>
        <location evidence="1">Cell membrane</location>
        <topology evidence="1">Multi-pass membrane protein</topology>
    </subcellularLocation>
</comment>
<evidence type="ECO:0000256" key="4">
    <source>
        <dbReference type="ARBA" id="ARBA00022692"/>
    </source>
</evidence>
<dbReference type="PANTHER" id="PTHR30566">
    <property type="entry name" value="YNAI-RELATED MECHANOSENSITIVE ION CHANNEL"/>
    <property type="match status" value="1"/>
</dbReference>
<comment type="similarity">
    <text evidence="2">Belongs to the MscS (TC 1.A.23) family.</text>
</comment>
<dbReference type="InterPro" id="IPR010920">
    <property type="entry name" value="LSM_dom_sf"/>
</dbReference>
<dbReference type="SUPFAM" id="SSF50182">
    <property type="entry name" value="Sm-like ribonucleoproteins"/>
    <property type="match status" value="1"/>
</dbReference>
<keyword evidence="5 7" id="KW-1133">Transmembrane helix</keyword>
<dbReference type="SUPFAM" id="SSF82861">
    <property type="entry name" value="Mechanosensitive channel protein MscS (YggB), transmembrane region"/>
    <property type="match status" value="1"/>
</dbReference>
<organism evidence="11 12">
    <name type="scientific">Allosphingosinicella indica</name>
    <dbReference type="NCBI Taxonomy" id="941907"/>
    <lineage>
        <taxon>Bacteria</taxon>
        <taxon>Pseudomonadati</taxon>
        <taxon>Pseudomonadota</taxon>
        <taxon>Alphaproteobacteria</taxon>
        <taxon>Sphingomonadales</taxon>
        <taxon>Sphingomonadaceae</taxon>
        <taxon>Allosphingosinicella</taxon>
    </lineage>
</organism>
<evidence type="ECO:0000256" key="6">
    <source>
        <dbReference type="ARBA" id="ARBA00023136"/>
    </source>
</evidence>
<sequence length="396" mass="42855">MTNIATNAGVGDAAEEFGDSATLLVTDTASWISTHWLQIAIAAGIGTLIALFLLWVKAFGHKLVGDDPANAQWRAIIGRALSRTSFFFIVMVSAELVSRYADTPPTLARTIQFLFIIAAAFQAAIWAREFILGFIAHRVGDDQSASTLGSAIGLIRVLVSIALFAIALIVILDNLGVNVTGLVAGLGIGGIAIGLAAQGIFKDLFASLSIIFDKPFRRGDGIKFNDISGSVENIGLKTTRIRALSGEQVVVSNAILLDQEVHNFAQLHHRRIVMTLGVIYQTPPEVCARIPDMLREIVESHEDARLVRCGMTQFGASSLDYELQFDVHSTDYEKVFMTRHAICIAILTAFNADGIEFAYPTQTSFTAAPDGKLVMPYPDVQAVTDVTNRVEQEQAT</sequence>
<feature type="domain" description="Mechanosensitive ion channel transmembrane helices 2/3" evidence="10">
    <location>
        <begin position="158"/>
        <end position="198"/>
    </location>
</feature>
<keyword evidence="3" id="KW-1003">Cell membrane</keyword>